<dbReference type="PANTHER" id="PTHR33221:SF4">
    <property type="entry name" value="HTH-TYPE TRANSCRIPTIONAL REPRESSOR NSRR"/>
    <property type="match status" value="1"/>
</dbReference>
<proteinExistence type="predicted"/>
<dbReference type="RefSeq" id="WP_093347914.1">
    <property type="nucleotide sequence ID" value="NZ_FNVB01000002.1"/>
</dbReference>
<evidence type="ECO:0000313" key="3">
    <source>
        <dbReference type="EMBL" id="SEF69169.1"/>
    </source>
</evidence>
<comment type="cofactor">
    <cofactor evidence="2">
        <name>[2Fe-2S] cluster</name>
        <dbReference type="ChEBI" id="CHEBI:190135"/>
    </cofactor>
</comment>
<protein>
    <submittedName>
        <fullName evidence="3">Transcriptional regulator, BadM/Rrf2 family</fullName>
    </submittedName>
</protein>
<dbReference type="Proteomes" id="UP000199690">
    <property type="component" value="Unassembled WGS sequence"/>
</dbReference>
<evidence type="ECO:0000313" key="5">
    <source>
        <dbReference type="Proteomes" id="UP000199690"/>
    </source>
</evidence>
<dbReference type="SMR" id="A0A1H5U2C4"/>
<sequence>MQLTAFTDLALRIVMRLAVLDQDDRSTTRALAGQLHVRPAHAAKVVTALQKLGLVETQRGRTGGLRLAAGAQEISVGFVVRELEGAGEVVECDGTDPCPLRGGCRLRSALRRAQEAFFAALDPLTIADVTAAPTRRLLLSLTTGPPD</sequence>
<evidence type="ECO:0000256" key="1">
    <source>
        <dbReference type="ARBA" id="ARBA00023125"/>
    </source>
</evidence>
<dbReference type="InterPro" id="IPR036390">
    <property type="entry name" value="WH_DNA-bd_sf"/>
</dbReference>
<organism evidence="3 6">
    <name type="scientific">Saccharopolyspora kobensis</name>
    <dbReference type="NCBI Taxonomy" id="146035"/>
    <lineage>
        <taxon>Bacteria</taxon>
        <taxon>Bacillati</taxon>
        <taxon>Actinomycetota</taxon>
        <taxon>Actinomycetes</taxon>
        <taxon>Pseudonocardiales</taxon>
        <taxon>Pseudonocardiaceae</taxon>
        <taxon>Saccharopolyspora</taxon>
    </lineage>
</organism>
<dbReference type="NCBIfam" id="TIGR00738">
    <property type="entry name" value="rrf2_super"/>
    <property type="match status" value="1"/>
</dbReference>
<dbReference type="EMBL" id="FNVB01000002">
    <property type="protein sequence ID" value="SEF69169.1"/>
    <property type="molecule type" value="Genomic_DNA"/>
</dbReference>
<reference evidence="3" key="2">
    <citation type="submission" date="2016-10" db="EMBL/GenBank/DDBJ databases">
        <authorList>
            <person name="de Groot N.N."/>
        </authorList>
    </citation>
    <scope>NUCLEOTIDE SEQUENCE [LARGE SCALE GENOMIC DNA]</scope>
    <source>
        <strain evidence="3">ATCC 20501</strain>
    </source>
</reference>
<evidence type="ECO:0000313" key="4">
    <source>
        <dbReference type="EMBL" id="SFC78139.1"/>
    </source>
</evidence>
<keyword evidence="1" id="KW-0238">DNA-binding</keyword>
<evidence type="ECO:0000256" key="2">
    <source>
        <dbReference type="ARBA" id="ARBA00034078"/>
    </source>
</evidence>
<dbReference type="PANTHER" id="PTHR33221">
    <property type="entry name" value="WINGED HELIX-TURN-HELIX TRANSCRIPTIONAL REGULATOR, RRF2 FAMILY"/>
    <property type="match status" value="1"/>
</dbReference>
<keyword evidence="5" id="KW-1185">Reference proteome</keyword>
<dbReference type="GO" id="GO:0005829">
    <property type="term" value="C:cytosol"/>
    <property type="evidence" value="ECO:0007669"/>
    <property type="project" value="TreeGrafter"/>
</dbReference>
<dbReference type="PROSITE" id="PS51197">
    <property type="entry name" value="HTH_RRF2_2"/>
    <property type="match status" value="1"/>
</dbReference>
<accession>A0A1I1LYF5</accession>
<dbReference type="Gene3D" id="1.10.10.10">
    <property type="entry name" value="Winged helix-like DNA-binding domain superfamily/Winged helix DNA-binding domain"/>
    <property type="match status" value="1"/>
</dbReference>
<dbReference type="InterPro" id="IPR036388">
    <property type="entry name" value="WH-like_DNA-bd_sf"/>
</dbReference>
<dbReference type="EMBL" id="FOME01000001">
    <property type="protein sequence ID" value="SFC78139.1"/>
    <property type="molecule type" value="Genomic_DNA"/>
</dbReference>
<dbReference type="InterPro" id="IPR000944">
    <property type="entry name" value="Tscrpt_reg_Rrf2"/>
</dbReference>
<name>A0A1H5U2C4_9PSEU</name>
<reference evidence="5 6" key="1">
    <citation type="submission" date="2016-10" db="EMBL/GenBank/DDBJ databases">
        <authorList>
            <person name="Varghese N."/>
            <person name="Submissions S."/>
        </authorList>
    </citation>
    <scope>NUCLEOTIDE SEQUENCE [LARGE SCALE GENOMIC DNA]</scope>
    <source>
        <strain evidence="6">ATCC 20501</strain>
        <strain evidence="4 5">CGMCC 4.3529</strain>
    </source>
</reference>
<dbReference type="Pfam" id="PF02082">
    <property type="entry name" value="Rrf2"/>
    <property type="match status" value="1"/>
</dbReference>
<evidence type="ECO:0000313" key="6">
    <source>
        <dbReference type="Proteomes" id="UP000236729"/>
    </source>
</evidence>
<dbReference type="GO" id="GO:0003700">
    <property type="term" value="F:DNA-binding transcription factor activity"/>
    <property type="evidence" value="ECO:0007669"/>
    <property type="project" value="TreeGrafter"/>
</dbReference>
<accession>A0A1H5U2C4</accession>
<gene>
    <name evidence="3" type="ORF">SAMN02982929_00393</name>
    <name evidence="4" type="ORF">SAMN05216506_1011677</name>
</gene>
<dbReference type="AlphaFoldDB" id="A0A1H5U2C4"/>
<dbReference type="GO" id="GO:0003677">
    <property type="term" value="F:DNA binding"/>
    <property type="evidence" value="ECO:0007669"/>
    <property type="project" value="UniProtKB-KW"/>
</dbReference>
<dbReference type="Proteomes" id="UP000236729">
    <property type="component" value="Unassembled WGS sequence"/>
</dbReference>
<dbReference type="SUPFAM" id="SSF46785">
    <property type="entry name" value="Winged helix' DNA-binding domain"/>
    <property type="match status" value="1"/>
</dbReference>